<name>A0A930VNR4_9ACTN</name>
<evidence type="ECO:0000313" key="1">
    <source>
        <dbReference type="EMBL" id="MBF4767200.1"/>
    </source>
</evidence>
<organism evidence="1 2">
    <name type="scientific">Nocardioides agariphilus</name>
    <dbReference type="NCBI Taxonomy" id="433664"/>
    <lineage>
        <taxon>Bacteria</taxon>
        <taxon>Bacillati</taxon>
        <taxon>Actinomycetota</taxon>
        <taxon>Actinomycetes</taxon>
        <taxon>Propionibacteriales</taxon>
        <taxon>Nocardioidaceae</taxon>
        <taxon>Nocardioides</taxon>
    </lineage>
</organism>
<dbReference type="AlphaFoldDB" id="A0A930VNR4"/>
<dbReference type="RefSeq" id="WP_194695351.1">
    <property type="nucleotide sequence ID" value="NZ_JADKPO010000005.1"/>
</dbReference>
<evidence type="ECO:0000313" key="2">
    <source>
        <dbReference type="Proteomes" id="UP000660668"/>
    </source>
</evidence>
<proteinExistence type="predicted"/>
<reference evidence="1" key="1">
    <citation type="submission" date="2020-11" db="EMBL/GenBank/DDBJ databases">
        <title>Nocardioides cynanchi sp. nov., isolated from soil of rhizosphere of Cynanchum wilfordii.</title>
        <authorList>
            <person name="Lee J.-S."/>
            <person name="Suh M.K."/>
            <person name="Kim J.-S."/>
        </authorList>
    </citation>
    <scope>NUCLEOTIDE SEQUENCE</scope>
    <source>
        <strain evidence="1">KCTC 19276</strain>
    </source>
</reference>
<gene>
    <name evidence="1" type="ORF">ISU10_05410</name>
</gene>
<accession>A0A930VNR4</accession>
<sequence length="124" mass="13214">MIAAAFLIVLIVLVATVAVAGGLRRVVRDEAAVERRLLAPGTPTLRYAVPAGVDAANLRAAVARAGFTAIVGTTDTRQCLQVECSEGDRARLRRQIEDAHESAYDGTELDLRPVVFEDEKPSAA</sequence>
<protein>
    <submittedName>
        <fullName evidence="1">Uncharacterized protein</fullName>
    </submittedName>
</protein>
<keyword evidence="2" id="KW-1185">Reference proteome</keyword>
<dbReference type="Proteomes" id="UP000660668">
    <property type="component" value="Unassembled WGS sequence"/>
</dbReference>
<dbReference type="EMBL" id="JADKPO010000005">
    <property type="protein sequence ID" value="MBF4767200.1"/>
    <property type="molecule type" value="Genomic_DNA"/>
</dbReference>
<comment type="caution">
    <text evidence="1">The sequence shown here is derived from an EMBL/GenBank/DDBJ whole genome shotgun (WGS) entry which is preliminary data.</text>
</comment>